<dbReference type="PROSITE" id="PS50112">
    <property type="entry name" value="PAS"/>
    <property type="match status" value="1"/>
</dbReference>
<dbReference type="Gene3D" id="3.30.565.10">
    <property type="entry name" value="Histidine kinase-like ATPase, C-terminal domain"/>
    <property type="match status" value="1"/>
</dbReference>
<evidence type="ECO:0000256" key="6">
    <source>
        <dbReference type="SAM" id="MobiDB-lite"/>
    </source>
</evidence>
<dbReference type="Pfam" id="PF02518">
    <property type="entry name" value="HATPase_c"/>
    <property type="match status" value="1"/>
</dbReference>
<evidence type="ECO:0000313" key="9">
    <source>
        <dbReference type="EMBL" id="SEN09996.1"/>
    </source>
</evidence>
<comment type="catalytic activity">
    <reaction evidence="1">
        <text>ATP + protein L-histidine = ADP + protein N-phospho-L-histidine.</text>
        <dbReference type="EC" id="2.7.13.3"/>
    </reaction>
</comment>
<name>A0A1H8DS56_9RHOB</name>
<dbReference type="SUPFAM" id="SSF55785">
    <property type="entry name" value="PYP-like sensor domain (PAS domain)"/>
    <property type="match status" value="1"/>
</dbReference>
<keyword evidence="10" id="KW-1185">Reference proteome</keyword>
<dbReference type="PANTHER" id="PTHR47429">
    <property type="entry name" value="PROTEIN TWIN LOV 1"/>
    <property type="match status" value="1"/>
</dbReference>
<dbReference type="EMBL" id="FOCM01000002">
    <property type="protein sequence ID" value="SEN09996.1"/>
    <property type="molecule type" value="Genomic_DNA"/>
</dbReference>
<dbReference type="GO" id="GO:0004673">
    <property type="term" value="F:protein histidine kinase activity"/>
    <property type="evidence" value="ECO:0007669"/>
    <property type="project" value="UniProtKB-EC"/>
</dbReference>
<proteinExistence type="predicted"/>
<dbReference type="InterPro" id="IPR035965">
    <property type="entry name" value="PAS-like_dom_sf"/>
</dbReference>
<reference evidence="10" key="1">
    <citation type="submission" date="2016-10" db="EMBL/GenBank/DDBJ databases">
        <authorList>
            <person name="Varghese N."/>
            <person name="Submissions S."/>
        </authorList>
    </citation>
    <scope>NUCLEOTIDE SEQUENCE [LARGE SCALE GENOMIC DNA]</scope>
    <source>
        <strain evidence="10">DSM 26893</strain>
    </source>
</reference>
<dbReference type="AlphaFoldDB" id="A0A1H8DS56"/>
<feature type="region of interest" description="Disordered" evidence="6">
    <location>
        <begin position="294"/>
        <end position="324"/>
    </location>
</feature>
<dbReference type="CDD" id="cd00130">
    <property type="entry name" value="PAS"/>
    <property type="match status" value="1"/>
</dbReference>
<gene>
    <name evidence="9" type="ORF">SAMN04488011_102452</name>
</gene>
<keyword evidence="4" id="KW-0288">FMN</keyword>
<dbReference type="Pfam" id="PF07568">
    <property type="entry name" value="HisKA_2"/>
    <property type="match status" value="1"/>
</dbReference>
<dbReference type="SMART" id="SM00387">
    <property type="entry name" value="HATPase_c"/>
    <property type="match status" value="1"/>
</dbReference>
<dbReference type="InterPro" id="IPR003594">
    <property type="entry name" value="HATPase_dom"/>
</dbReference>
<dbReference type="InterPro" id="IPR005467">
    <property type="entry name" value="His_kinase_dom"/>
</dbReference>
<dbReference type="InterPro" id="IPR036890">
    <property type="entry name" value="HATPase_C_sf"/>
</dbReference>
<evidence type="ECO:0000259" key="7">
    <source>
        <dbReference type="PROSITE" id="PS50109"/>
    </source>
</evidence>
<sequence>MSQKSLQSNLQDNPAAMVLSDPGQEDNPLVFVNEAFEKITLYSRDAVLGKNCRFLQCDETDEAARLKLREAIEAGRDVTADLINEKADGTRFLNRVVIAPLRGEDGKIHSFLGIQSEIPGEEDDQNTSIDDRSAQMLRELQHRVKNHLSMVVGLIRLQSRKAVTRESFEALSHRVQTLALLYEELSPAGIVDRTAETLPAGAYLSRVANTIAAIDGRNSIRVNVECDEIELPVETGARLGMLLNEFITNALEHAFTGRDEGVVQVRLNRMTRGKLRLTVEDDGIGLPDGFDWPHGAPSVETRKEEATDPAGDGQTLNTRGGKRKSGLGASIVKAMVDHLDGDLTVSASKHGTIVTVDLMAPA</sequence>
<feature type="compositionally biased region" description="Polar residues" evidence="6">
    <location>
        <begin position="1"/>
        <end position="12"/>
    </location>
</feature>
<dbReference type="SUPFAM" id="SSF55874">
    <property type="entry name" value="ATPase domain of HSP90 chaperone/DNA topoisomerase II/histidine kinase"/>
    <property type="match status" value="1"/>
</dbReference>
<dbReference type="NCBIfam" id="TIGR00229">
    <property type="entry name" value="sensory_box"/>
    <property type="match status" value="1"/>
</dbReference>
<dbReference type="OrthoDB" id="489241at2"/>
<dbReference type="Gene3D" id="3.30.450.20">
    <property type="entry name" value="PAS domain"/>
    <property type="match status" value="1"/>
</dbReference>
<organism evidence="9 10">
    <name type="scientific">Palleronia pelagia</name>
    <dbReference type="NCBI Taxonomy" id="387096"/>
    <lineage>
        <taxon>Bacteria</taxon>
        <taxon>Pseudomonadati</taxon>
        <taxon>Pseudomonadota</taxon>
        <taxon>Alphaproteobacteria</taxon>
        <taxon>Rhodobacterales</taxon>
        <taxon>Roseobacteraceae</taxon>
        <taxon>Palleronia</taxon>
    </lineage>
</organism>
<dbReference type="InterPro" id="IPR011495">
    <property type="entry name" value="Sig_transdc_His_kin_sub2_dim/P"/>
</dbReference>
<accession>A0A1H8DS56</accession>
<protein>
    <recommendedName>
        <fullName evidence="2">histidine kinase</fullName>
        <ecNumber evidence="2">2.7.13.3</ecNumber>
    </recommendedName>
</protein>
<dbReference type="Proteomes" id="UP000199372">
    <property type="component" value="Unassembled WGS sequence"/>
</dbReference>
<dbReference type="InterPro" id="IPR004358">
    <property type="entry name" value="Sig_transdc_His_kin-like_C"/>
</dbReference>
<evidence type="ECO:0000313" key="10">
    <source>
        <dbReference type="Proteomes" id="UP000199372"/>
    </source>
</evidence>
<evidence type="ECO:0000256" key="1">
    <source>
        <dbReference type="ARBA" id="ARBA00000085"/>
    </source>
</evidence>
<evidence type="ECO:0000256" key="3">
    <source>
        <dbReference type="ARBA" id="ARBA00022630"/>
    </source>
</evidence>
<evidence type="ECO:0000259" key="8">
    <source>
        <dbReference type="PROSITE" id="PS50112"/>
    </source>
</evidence>
<dbReference type="EC" id="2.7.13.3" evidence="2"/>
<keyword evidence="5" id="KW-0157">Chromophore</keyword>
<dbReference type="RefSeq" id="WP_091844746.1">
    <property type="nucleotide sequence ID" value="NZ_FOCM01000002.1"/>
</dbReference>
<dbReference type="PRINTS" id="PR00344">
    <property type="entry name" value="BCTRLSENSOR"/>
</dbReference>
<evidence type="ECO:0000256" key="2">
    <source>
        <dbReference type="ARBA" id="ARBA00012438"/>
    </source>
</evidence>
<feature type="domain" description="PAS" evidence="8">
    <location>
        <begin position="2"/>
        <end position="75"/>
    </location>
</feature>
<dbReference type="PROSITE" id="PS50109">
    <property type="entry name" value="HIS_KIN"/>
    <property type="match status" value="1"/>
</dbReference>
<feature type="domain" description="Histidine kinase" evidence="7">
    <location>
        <begin position="139"/>
        <end position="362"/>
    </location>
</feature>
<feature type="region of interest" description="Disordered" evidence="6">
    <location>
        <begin position="1"/>
        <end position="23"/>
    </location>
</feature>
<evidence type="ECO:0000256" key="5">
    <source>
        <dbReference type="ARBA" id="ARBA00022991"/>
    </source>
</evidence>
<keyword evidence="3" id="KW-0285">Flavoprotein</keyword>
<dbReference type="InterPro" id="IPR000014">
    <property type="entry name" value="PAS"/>
</dbReference>
<dbReference type="PANTHER" id="PTHR47429:SF2">
    <property type="entry name" value="PROTEIN TWIN LOV 1"/>
    <property type="match status" value="1"/>
</dbReference>
<dbReference type="Pfam" id="PF13426">
    <property type="entry name" value="PAS_9"/>
    <property type="match status" value="1"/>
</dbReference>
<evidence type="ECO:0000256" key="4">
    <source>
        <dbReference type="ARBA" id="ARBA00022643"/>
    </source>
</evidence>